<feature type="transmembrane region" description="Helical" evidence="1">
    <location>
        <begin position="190"/>
        <end position="213"/>
    </location>
</feature>
<keyword evidence="1" id="KW-0472">Membrane</keyword>
<keyword evidence="1" id="KW-0812">Transmembrane</keyword>
<dbReference type="Pfam" id="PF05137">
    <property type="entry name" value="PilN"/>
    <property type="match status" value="1"/>
</dbReference>
<dbReference type="SUPFAM" id="SSF53067">
    <property type="entry name" value="Actin-like ATPase domain"/>
    <property type="match status" value="1"/>
</dbReference>
<accession>A0A6J4KXS5</accession>
<gene>
    <name evidence="2" type="ORF">AVDCRST_MAG90-636</name>
</gene>
<evidence type="ECO:0000313" key="2">
    <source>
        <dbReference type="EMBL" id="CAA9314052.1"/>
    </source>
</evidence>
<evidence type="ECO:0008006" key="3">
    <source>
        <dbReference type="Google" id="ProtNLM"/>
    </source>
</evidence>
<reference evidence="2" key="1">
    <citation type="submission" date="2020-02" db="EMBL/GenBank/DDBJ databases">
        <authorList>
            <person name="Meier V. D."/>
        </authorList>
    </citation>
    <scope>NUCLEOTIDE SEQUENCE</scope>
    <source>
        <strain evidence="2">AVDCRST_MAG90</strain>
    </source>
</reference>
<organism evidence="2">
    <name type="scientific">uncultured Microvirga sp</name>
    <dbReference type="NCBI Taxonomy" id="412392"/>
    <lineage>
        <taxon>Bacteria</taxon>
        <taxon>Pseudomonadati</taxon>
        <taxon>Pseudomonadota</taxon>
        <taxon>Alphaproteobacteria</taxon>
        <taxon>Hyphomicrobiales</taxon>
        <taxon>Methylobacteriaceae</taxon>
        <taxon>Microvirga</taxon>
        <taxon>environmental samples</taxon>
    </lineage>
</organism>
<dbReference type="InterPro" id="IPR007813">
    <property type="entry name" value="PilN"/>
</dbReference>
<dbReference type="InterPro" id="IPR052534">
    <property type="entry name" value="Extracell_DNA_Util/SecSys_Comp"/>
</dbReference>
<dbReference type="AlphaFoldDB" id="A0A6J4KXS5"/>
<evidence type="ECO:0000256" key="1">
    <source>
        <dbReference type="SAM" id="Phobius"/>
    </source>
</evidence>
<dbReference type="InterPro" id="IPR043129">
    <property type="entry name" value="ATPase_NBD"/>
</dbReference>
<sequence length="348" mass="38072">SRLLDAFVERIEPLAARFRPTTRRVAIAESDRIVVYEVRTGQPPTRIGDSLQGDLKAGTDRKAARSVELRLPPDQVLHRTLQLPPAGKEFIEPIIENRLDRLTPWHPDKVLYGFRVVRDAKRDGSMGDGSMTVDFAATSADIAAEPIRRLQELGFDPTALGTAADPIEAPLQIDLYRGARSAARADLRRTTVVVLSIVMAVLGPACVGSFWFAHASAERLRAVEERLSQLRARLPSATGAKAEQARGRDRALVEAKRPETSLIVLIDGLSAALPAHTSLRELDIDGEKVRLAGRSRDAPALIGLLEQEEALAKVQFAAPVIRDSDNFDDFEIVAVRVIPQGEARLGKP</sequence>
<proteinExistence type="predicted"/>
<dbReference type="PANTHER" id="PTHR40278">
    <property type="entry name" value="DNA UTILIZATION PROTEIN HOFN"/>
    <property type="match status" value="1"/>
</dbReference>
<dbReference type="EMBL" id="CADCUC010000122">
    <property type="protein sequence ID" value="CAA9314052.1"/>
    <property type="molecule type" value="Genomic_DNA"/>
</dbReference>
<feature type="non-terminal residue" evidence="2">
    <location>
        <position position="1"/>
    </location>
</feature>
<name>A0A6J4KXS5_9HYPH</name>
<keyword evidence="1" id="KW-1133">Transmembrane helix</keyword>
<protein>
    <recommendedName>
        <fullName evidence="3">General secretion pathway protein L</fullName>
    </recommendedName>
</protein>
<dbReference type="PANTHER" id="PTHR40278:SF1">
    <property type="entry name" value="DNA UTILIZATION PROTEIN HOFN"/>
    <property type="match status" value="1"/>
</dbReference>